<keyword evidence="1" id="KW-1133">Transmembrane helix</keyword>
<keyword evidence="4" id="KW-1185">Reference proteome</keyword>
<gene>
    <name evidence="3" type="ORF">GOSPT_049_00450</name>
</gene>
<dbReference type="EMBL" id="BAFC01000049">
    <property type="protein sequence ID" value="GAB38719.1"/>
    <property type="molecule type" value="Genomic_DNA"/>
</dbReference>
<evidence type="ECO:0000313" key="3">
    <source>
        <dbReference type="EMBL" id="GAB38719.1"/>
    </source>
</evidence>
<keyword evidence="2" id="KW-0732">Signal</keyword>
<reference evidence="3 4" key="1">
    <citation type="submission" date="2012-02" db="EMBL/GenBank/DDBJ databases">
        <title>Whole genome shotgun sequence of Gordonia sputi NBRC 100414.</title>
        <authorList>
            <person name="Yoshida I."/>
            <person name="Hosoyama A."/>
            <person name="Tsuchikane K."/>
            <person name="Katsumata H."/>
            <person name="Yamazaki S."/>
            <person name="Fujita N."/>
        </authorList>
    </citation>
    <scope>NUCLEOTIDE SEQUENCE [LARGE SCALE GENOMIC DNA]</scope>
    <source>
        <strain evidence="3 4">NBRC 100414</strain>
    </source>
</reference>
<accession>H5TZ11</accession>
<feature type="chain" id="PRO_5003598210" description="Cellulose biosynthesis cyclic di-GMP-binding regulatory protein BcsB" evidence="2">
    <location>
        <begin position="29"/>
        <end position="643"/>
    </location>
</feature>
<proteinExistence type="predicted"/>
<dbReference type="eggNOG" id="ENOG5033823">
    <property type="taxonomic scope" value="Bacteria"/>
</dbReference>
<dbReference type="AlphaFoldDB" id="H5TZ11"/>
<keyword evidence="1" id="KW-0812">Transmembrane</keyword>
<sequence>MGMCRRIVVIAAALCAVLSLSGVGDALAAQGDTPPPLGLWSIGAASDITFAGQQSQVSLSIPVPQNLAPDKLRGFTDVPPFVTGGTVDVVQGDRVISRTPINPAPNSPIELSLAGVRVARNAADITLRAYLTVSGICQFDPDNAFRIRDTTLSFTGREAIPRSVAEFLPPILRKLTVFVPQQPTTAEASAAVGLATSVASNYGTADFDIDVASLGAGSLVPSGQPDSLERQIVISSAAPAGLSVENQNGAAYLVIGGPANELTNQARALTSNLSAIAQSSSAVAGPLHDAPQLTPEVQTLADLGITDQIVTSSAWPSITLGIDQTRLGRPSKDIRVQLIGTATPAANGSSPVVSVRLGDRVIATIKPDGSGAFNQWVDLPNNALSRYNGLIVTLERGDVKEGCGNGTRGSLSVSAAGEIRSSPADPPVPAGLGSLPQALMPRTQLAWTKGDVPDVARAVSIMTTMQRLSAVPLGVDVVSMSDAASSTQPAVLIAADGQGLPDGVALPVTQKSGTVTVHSSSGAESKVTLNPQVQFGSLQVTRSDDRSMLVASSTNDAADLDDLLRWFTGNASDASGDAALKISGRDPITVDANAVAHDETSNDHPLGWLVVVAVILGAVILFLIVAAGLKLLRRRHTGDDSAQ</sequence>
<evidence type="ECO:0008006" key="5">
    <source>
        <dbReference type="Google" id="ProtNLM"/>
    </source>
</evidence>
<feature type="signal peptide" evidence="2">
    <location>
        <begin position="1"/>
        <end position="28"/>
    </location>
</feature>
<feature type="transmembrane region" description="Helical" evidence="1">
    <location>
        <begin position="606"/>
        <end position="629"/>
    </location>
</feature>
<protein>
    <recommendedName>
        <fullName evidence="5">Cellulose biosynthesis cyclic di-GMP-binding regulatory protein BcsB</fullName>
    </recommendedName>
</protein>
<organism evidence="3 4">
    <name type="scientific">Gordonia sputi NBRC 100414</name>
    <dbReference type="NCBI Taxonomy" id="1089453"/>
    <lineage>
        <taxon>Bacteria</taxon>
        <taxon>Bacillati</taxon>
        <taxon>Actinomycetota</taxon>
        <taxon>Actinomycetes</taxon>
        <taxon>Mycobacteriales</taxon>
        <taxon>Gordoniaceae</taxon>
        <taxon>Gordonia</taxon>
    </lineage>
</organism>
<evidence type="ECO:0000313" key="4">
    <source>
        <dbReference type="Proteomes" id="UP000005845"/>
    </source>
</evidence>
<evidence type="ECO:0000256" key="1">
    <source>
        <dbReference type="SAM" id="Phobius"/>
    </source>
</evidence>
<dbReference type="Proteomes" id="UP000005845">
    <property type="component" value="Unassembled WGS sequence"/>
</dbReference>
<comment type="caution">
    <text evidence="3">The sequence shown here is derived from an EMBL/GenBank/DDBJ whole genome shotgun (WGS) entry which is preliminary data.</text>
</comment>
<evidence type="ECO:0000256" key="2">
    <source>
        <dbReference type="SAM" id="SignalP"/>
    </source>
</evidence>
<name>H5TZ11_9ACTN</name>
<keyword evidence="1" id="KW-0472">Membrane</keyword>